<dbReference type="PANTHER" id="PTHR33748:SF6">
    <property type="entry name" value="TPM_PHOSPHATASE DOMAIN-CONTAINING PROTEIN"/>
    <property type="match status" value="1"/>
</dbReference>
<evidence type="ECO:0000256" key="1">
    <source>
        <dbReference type="SAM" id="MobiDB-lite"/>
    </source>
</evidence>
<evidence type="ECO:0000256" key="3">
    <source>
        <dbReference type="SAM" id="SignalP"/>
    </source>
</evidence>
<dbReference type="AlphaFoldDB" id="A0ABD6E941"/>
<dbReference type="Gene3D" id="3.10.310.50">
    <property type="match status" value="1"/>
</dbReference>
<dbReference type="InterPro" id="IPR033438">
    <property type="entry name" value="MOLO1"/>
</dbReference>
<evidence type="ECO:0008006" key="6">
    <source>
        <dbReference type="Google" id="ProtNLM"/>
    </source>
</evidence>
<keyword evidence="2" id="KW-0472">Membrane</keyword>
<keyword evidence="5" id="KW-1185">Reference proteome</keyword>
<comment type="caution">
    <text evidence="4">The sequence shown here is derived from an EMBL/GenBank/DDBJ whole genome shotgun (WGS) entry which is preliminary data.</text>
</comment>
<gene>
    <name evidence="4" type="ORF">AB6A40_003268</name>
</gene>
<keyword evidence="3" id="KW-0732">Signal</keyword>
<feature type="region of interest" description="Disordered" evidence="1">
    <location>
        <begin position="331"/>
        <end position="368"/>
    </location>
</feature>
<protein>
    <recommendedName>
        <fullName evidence="6">TPM domain-containing protein</fullName>
    </recommendedName>
</protein>
<keyword evidence="2" id="KW-0812">Transmembrane</keyword>
<feature type="region of interest" description="Disordered" evidence="1">
    <location>
        <begin position="187"/>
        <end position="218"/>
    </location>
</feature>
<feature type="chain" id="PRO_5044884825" description="TPM domain-containing protein" evidence="3">
    <location>
        <begin position="22"/>
        <end position="368"/>
    </location>
</feature>
<feature type="transmembrane region" description="Helical" evidence="2">
    <location>
        <begin position="226"/>
        <end position="249"/>
    </location>
</feature>
<evidence type="ECO:0000256" key="2">
    <source>
        <dbReference type="SAM" id="Phobius"/>
    </source>
</evidence>
<accession>A0ABD6E941</accession>
<keyword evidence="2" id="KW-1133">Transmembrane helix</keyword>
<dbReference type="Pfam" id="PF17175">
    <property type="entry name" value="MOLO1"/>
    <property type="match status" value="1"/>
</dbReference>
<dbReference type="PANTHER" id="PTHR33748">
    <property type="entry name" value="PROTEIN CBG04600"/>
    <property type="match status" value="1"/>
</dbReference>
<dbReference type="EMBL" id="JBGFUD010001636">
    <property type="protein sequence ID" value="MFH4976559.1"/>
    <property type="molecule type" value="Genomic_DNA"/>
</dbReference>
<feature type="compositionally biased region" description="Basic and acidic residues" evidence="1">
    <location>
        <begin position="358"/>
        <end position="368"/>
    </location>
</feature>
<sequence>MKTPRPKSYWLFWLSLATIVAQKVEWDATNFPNPTAGDMARCNMATTANICDPDGILTKEQRYRLNHELHQLESRTRQPHAPDFCQKKGITAAMGVCKHVRGGSEEAIREMANSMLKKWTLDDQCQKSLVIVVAVEDRKFWVARDPRVPVYGDEFTQIFANQRSLFQQGDYAKGLGNILRETWEKAISKQGPSGSGDAGRRPRPPPPPRPDDGRKETSMIPPIPSWIWIALVAVVIPLLCCCCICYCCCCRGKGGGQQVPSDAEGGATGGMGGGRGQGMGGGRSRGGGFANVLSALGGGAALGNLASNFMHRRGGGGGMFGGGRGGFRPGRSAGGGVPMGPYHPRKDEDVGGLYPNIPKDDRGGGGGW</sequence>
<organism evidence="4 5">
    <name type="scientific">Gnathostoma spinigerum</name>
    <dbReference type="NCBI Taxonomy" id="75299"/>
    <lineage>
        <taxon>Eukaryota</taxon>
        <taxon>Metazoa</taxon>
        <taxon>Ecdysozoa</taxon>
        <taxon>Nematoda</taxon>
        <taxon>Chromadorea</taxon>
        <taxon>Rhabditida</taxon>
        <taxon>Spirurina</taxon>
        <taxon>Gnathostomatomorpha</taxon>
        <taxon>Gnathostomatoidea</taxon>
        <taxon>Gnathostomatidae</taxon>
        <taxon>Gnathostoma</taxon>
    </lineage>
</organism>
<evidence type="ECO:0000313" key="5">
    <source>
        <dbReference type="Proteomes" id="UP001608902"/>
    </source>
</evidence>
<name>A0ABD6E941_9BILA</name>
<feature type="signal peptide" evidence="3">
    <location>
        <begin position="1"/>
        <end position="21"/>
    </location>
</feature>
<proteinExistence type="predicted"/>
<dbReference type="Proteomes" id="UP001608902">
    <property type="component" value="Unassembled WGS sequence"/>
</dbReference>
<reference evidence="4 5" key="1">
    <citation type="submission" date="2024-08" db="EMBL/GenBank/DDBJ databases">
        <title>Gnathostoma spinigerum genome.</title>
        <authorList>
            <person name="Gonzalez-Bertolin B."/>
            <person name="Monzon S."/>
            <person name="Zaballos A."/>
            <person name="Jimenez P."/>
            <person name="Dekumyoy P."/>
            <person name="Varona S."/>
            <person name="Cuesta I."/>
            <person name="Sumanam S."/>
            <person name="Adisakwattana P."/>
            <person name="Gasser R.B."/>
            <person name="Hernandez-Gonzalez A."/>
            <person name="Young N.D."/>
            <person name="Perteguer M.J."/>
        </authorList>
    </citation>
    <scope>NUCLEOTIDE SEQUENCE [LARGE SCALE GENOMIC DNA]</scope>
    <source>
        <strain evidence="4">AL3</strain>
        <tissue evidence="4">Liver</tissue>
    </source>
</reference>
<evidence type="ECO:0000313" key="4">
    <source>
        <dbReference type="EMBL" id="MFH4976559.1"/>
    </source>
</evidence>